<comment type="caution">
    <text evidence="3">The sequence shown here is derived from an EMBL/GenBank/DDBJ whole genome shotgun (WGS) entry which is preliminary data.</text>
</comment>
<evidence type="ECO:0000313" key="4">
    <source>
        <dbReference type="EMBL" id="MDX3023901.1"/>
    </source>
</evidence>
<dbReference type="Gene3D" id="3.40.50.1110">
    <property type="entry name" value="SGNH hydrolase"/>
    <property type="match status" value="1"/>
</dbReference>
<keyword evidence="5" id="KW-1185">Reference proteome</keyword>
<dbReference type="EMBL" id="JARAWP010000030">
    <property type="protein sequence ID" value="MDX3023901.1"/>
    <property type="molecule type" value="Genomic_DNA"/>
</dbReference>
<dbReference type="EMBL" id="JARAWC010000003">
    <property type="protein sequence ID" value="MDX2959053.1"/>
    <property type="molecule type" value="Genomic_DNA"/>
</dbReference>
<evidence type="ECO:0000313" key="6">
    <source>
        <dbReference type="Proteomes" id="UP001282288"/>
    </source>
</evidence>
<gene>
    <name evidence="3" type="ORF">PV399_04860</name>
    <name evidence="4" type="ORF">PV666_39425</name>
</gene>
<dbReference type="Pfam" id="PF13472">
    <property type="entry name" value="Lipase_GDSL_2"/>
    <property type="match status" value="1"/>
</dbReference>
<dbReference type="RefSeq" id="WP_010359644.1">
    <property type="nucleotide sequence ID" value="NZ_BCML01000021.1"/>
</dbReference>
<dbReference type="SUPFAM" id="SSF52266">
    <property type="entry name" value="SGNH hydrolase"/>
    <property type="match status" value="1"/>
</dbReference>
<dbReference type="Pfam" id="PF21181">
    <property type="entry name" value="SsfX3_N"/>
    <property type="match status" value="1"/>
</dbReference>
<accession>A0AAP6B6G1</accession>
<feature type="domain" description="SsfX3-like N-terminal" evidence="2">
    <location>
        <begin position="22"/>
        <end position="147"/>
    </location>
</feature>
<dbReference type="InterPro" id="IPR013830">
    <property type="entry name" value="SGNH_hydro"/>
</dbReference>
<evidence type="ECO:0000259" key="1">
    <source>
        <dbReference type="Pfam" id="PF13472"/>
    </source>
</evidence>
<proteinExistence type="predicted"/>
<evidence type="ECO:0000313" key="3">
    <source>
        <dbReference type="EMBL" id="MDX2959053.1"/>
    </source>
</evidence>
<dbReference type="Proteomes" id="UP001272987">
    <property type="component" value="Unassembled WGS sequence"/>
</dbReference>
<dbReference type="AlphaFoldDB" id="A0AAP6B6G1"/>
<organism evidence="3 6">
    <name type="scientific">Streptomyces acidiscabies</name>
    <dbReference type="NCBI Taxonomy" id="42234"/>
    <lineage>
        <taxon>Bacteria</taxon>
        <taxon>Bacillati</taxon>
        <taxon>Actinomycetota</taxon>
        <taxon>Actinomycetes</taxon>
        <taxon>Kitasatosporales</taxon>
        <taxon>Streptomycetaceae</taxon>
        <taxon>Streptomyces</taxon>
    </lineage>
</organism>
<evidence type="ECO:0000259" key="2">
    <source>
        <dbReference type="Pfam" id="PF21181"/>
    </source>
</evidence>
<dbReference type="Proteomes" id="UP001282288">
    <property type="component" value="Unassembled WGS sequence"/>
</dbReference>
<dbReference type="InterPro" id="IPR048977">
    <property type="entry name" value="SsfX3-like_N"/>
</dbReference>
<dbReference type="GeneID" id="69806622"/>
<dbReference type="Gene3D" id="2.60.120.260">
    <property type="entry name" value="Galactose-binding domain-like"/>
    <property type="match status" value="1"/>
</dbReference>
<sequence>MPSQDTASVRADRIIAPADPVLTYRGAVSLQQQDGWLAPWRAPHEEAYLYFPRGKVGRLAHTSGIRVCLRTDSPWISCRYEAIGAKAVPGEPTPPDEPALLDVLCDDVLVHTVSLECDTDATLHVDGLPSGEKLVELWLPTLHQFRIREFRVAEGASLTRDTSRRPRWIHYGDSIDHGRGAASPSRTWLALAARAEGLDLQSMSFAGDGSHLQPMFARLARDTPADLISLRVGMSHFMDSDGFVDFPSSLIGFVRIIRERQPDTPIVLGSSVYSPFWDTLPDIPTAADYREEVAKAAELLRRHGDENVHFMDGIKVWGPEYGLDLYIEKPDKYPTHPNAPGHEIFAASSRREMAAIGVLPVRR</sequence>
<protein>
    <submittedName>
        <fullName evidence="3">GDSL-type esterase/lipase family protein</fullName>
    </submittedName>
</protein>
<evidence type="ECO:0000313" key="5">
    <source>
        <dbReference type="Proteomes" id="UP001272987"/>
    </source>
</evidence>
<dbReference type="InterPro" id="IPR036514">
    <property type="entry name" value="SGNH_hydro_sf"/>
</dbReference>
<reference evidence="3 5" key="1">
    <citation type="journal article" date="2023" name="Microb. Genom.">
        <title>Mesoterricola silvestris gen. nov., sp. nov., Mesoterricola sediminis sp. nov., Geothrix oryzae sp. nov., Geothrix edaphica sp. nov., Geothrix rubra sp. nov., and Geothrix limicola sp. nov., six novel members of Acidobacteriota isolated from soils.</title>
        <authorList>
            <person name="Weisberg A.J."/>
            <person name="Pearce E."/>
            <person name="Kramer C.G."/>
            <person name="Chang J.H."/>
            <person name="Clarke C.R."/>
        </authorList>
    </citation>
    <scope>NUCLEOTIDE SEQUENCE</scope>
    <source>
        <strain evidence="4 5">NB05-1H</strain>
        <strain evidence="3">NRRL_B-16521</strain>
    </source>
</reference>
<name>A0AAP6B6G1_9ACTN</name>
<feature type="domain" description="SGNH hydrolase-type esterase" evidence="1">
    <location>
        <begin position="171"/>
        <end position="344"/>
    </location>
</feature>